<sequence length="79" mass="8778">MGKRSPIVSQSKQNASRDLLGIWTMTFALRALAASGGWFIVLREALHGSPAIVLQLYGAQRQDKSKKLKPVVRYVDRVP</sequence>
<reference evidence="2" key="1">
    <citation type="submission" date="2022-03" db="EMBL/GenBank/DDBJ databases">
        <authorList>
            <person name="Martin H S."/>
        </authorList>
    </citation>
    <scope>NUCLEOTIDE SEQUENCE</scope>
</reference>
<evidence type="ECO:0000313" key="2">
    <source>
        <dbReference type="EMBL" id="CAH2077224.1"/>
    </source>
</evidence>
<feature type="transmembrane region" description="Helical" evidence="1">
    <location>
        <begin position="20"/>
        <end position="41"/>
    </location>
</feature>
<name>A0ABN8JA00_9NEOP</name>
<gene>
    <name evidence="2" type="ORF">IPOD504_LOCUS17605</name>
</gene>
<keyword evidence="1" id="KW-0812">Transmembrane</keyword>
<feature type="non-terminal residue" evidence="2">
    <location>
        <position position="1"/>
    </location>
</feature>
<evidence type="ECO:0000256" key="1">
    <source>
        <dbReference type="SAM" id="Phobius"/>
    </source>
</evidence>
<proteinExistence type="predicted"/>
<dbReference type="Proteomes" id="UP000837857">
    <property type="component" value="Chromosome 9"/>
</dbReference>
<protein>
    <submittedName>
        <fullName evidence="2">Uncharacterized protein</fullName>
    </submittedName>
</protein>
<keyword evidence="1" id="KW-1133">Transmembrane helix</keyword>
<accession>A0ABN8JA00</accession>
<organism evidence="2 3">
    <name type="scientific">Iphiclides podalirius</name>
    <name type="common">scarce swallowtail</name>
    <dbReference type="NCBI Taxonomy" id="110791"/>
    <lineage>
        <taxon>Eukaryota</taxon>
        <taxon>Metazoa</taxon>
        <taxon>Ecdysozoa</taxon>
        <taxon>Arthropoda</taxon>
        <taxon>Hexapoda</taxon>
        <taxon>Insecta</taxon>
        <taxon>Pterygota</taxon>
        <taxon>Neoptera</taxon>
        <taxon>Endopterygota</taxon>
        <taxon>Lepidoptera</taxon>
        <taxon>Glossata</taxon>
        <taxon>Ditrysia</taxon>
        <taxon>Papilionoidea</taxon>
        <taxon>Papilionidae</taxon>
        <taxon>Papilioninae</taxon>
        <taxon>Iphiclides</taxon>
    </lineage>
</organism>
<keyword evidence="3" id="KW-1185">Reference proteome</keyword>
<evidence type="ECO:0000313" key="3">
    <source>
        <dbReference type="Proteomes" id="UP000837857"/>
    </source>
</evidence>
<keyword evidence="1" id="KW-0472">Membrane</keyword>
<dbReference type="EMBL" id="OW152821">
    <property type="protein sequence ID" value="CAH2077224.1"/>
    <property type="molecule type" value="Genomic_DNA"/>
</dbReference>